<dbReference type="Proteomes" id="UP000246085">
    <property type="component" value="Chromosome BRAD3257"/>
</dbReference>
<sequence>MTTIETERETGIGPSASRSIDMKLEVVVIPVSDVDRAKAFYARLGWRLDADFASGDDWRVIQFTPPGSACSVIFGRNVTAAAPGSARGLYLIVSDLEAARQDLLDRGIEVSAPFHGAGDLHAGPDEPYLFGSVRAGGIDPKRGSYSSFASFSDPDGNGWLFQEVTTRLPGRIAGDGATFASATDLAAALRRAAIAHGEHETRTGGHDENWPDWYADYIVREQAGQELPT</sequence>
<dbReference type="KEGG" id="bvz:BRAD3257_2902"/>
<dbReference type="OrthoDB" id="485032at2"/>
<dbReference type="SUPFAM" id="SSF54593">
    <property type="entry name" value="Glyoxalase/Bleomycin resistance protein/Dihydroxybiphenyl dioxygenase"/>
    <property type="match status" value="1"/>
</dbReference>
<evidence type="ECO:0000313" key="2">
    <source>
        <dbReference type="Proteomes" id="UP000246085"/>
    </source>
</evidence>
<accession>A0A4Q0QSL1</accession>
<dbReference type="AlphaFoldDB" id="A0A2U3PXY0"/>
<dbReference type="RefSeq" id="WP_122402151.1">
    <property type="nucleotide sequence ID" value="NZ_LS398110.1"/>
</dbReference>
<dbReference type="InterPro" id="IPR037523">
    <property type="entry name" value="VOC_core"/>
</dbReference>
<dbReference type="PROSITE" id="PS51819">
    <property type="entry name" value="VOC"/>
    <property type="match status" value="1"/>
</dbReference>
<dbReference type="Pfam" id="PF00903">
    <property type="entry name" value="Glyoxalase"/>
    <property type="match status" value="1"/>
</dbReference>
<dbReference type="InterPro" id="IPR004360">
    <property type="entry name" value="Glyas_Fos-R_dOase_dom"/>
</dbReference>
<name>A0A2U3PXY0_9BRAD</name>
<reference evidence="1 2" key="1">
    <citation type="submission" date="2018-03" db="EMBL/GenBank/DDBJ databases">
        <authorList>
            <person name="Gully D."/>
        </authorList>
    </citation>
    <scope>NUCLEOTIDE SEQUENCE [LARGE SCALE GENOMIC DNA]</scope>
    <source>
        <strain evidence="1">ORS3257</strain>
    </source>
</reference>
<dbReference type="InterPro" id="IPR029068">
    <property type="entry name" value="Glyas_Bleomycin-R_OHBP_Dase"/>
</dbReference>
<protein>
    <submittedName>
        <fullName evidence="1">Uncharacterized protein</fullName>
    </submittedName>
</protein>
<evidence type="ECO:0000313" key="1">
    <source>
        <dbReference type="EMBL" id="SPP93956.1"/>
    </source>
</evidence>
<dbReference type="Gene3D" id="3.10.180.10">
    <property type="entry name" value="2,3-Dihydroxybiphenyl 1,2-Dioxygenase, domain 1"/>
    <property type="match status" value="1"/>
</dbReference>
<organism evidence="1 2">
    <name type="scientific">Bradyrhizobium vignae</name>
    <dbReference type="NCBI Taxonomy" id="1549949"/>
    <lineage>
        <taxon>Bacteria</taxon>
        <taxon>Pseudomonadati</taxon>
        <taxon>Pseudomonadota</taxon>
        <taxon>Alphaproteobacteria</taxon>
        <taxon>Hyphomicrobiales</taxon>
        <taxon>Nitrobacteraceae</taxon>
        <taxon>Bradyrhizobium</taxon>
    </lineage>
</organism>
<accession>A0A2U3PXY0</accession>
<proteinExistence type="predicted"/>
<dbReference type="EMBL" id="LS398110">
    <property type="protein sequence ID" value="SPP93956.1"/>
    <property type="molecule type" value="Genomic_DNA"/>
</dbReference>
<gene>
    <name evidence="1" type="ORF">BRAD3257_2902</name>
</gene>